<accession>A0A495D4D2</accession>
<gene>
    <name evidence="1" type="ORF">C7435_2065</name>
</gene>
<dbReference type="Proteomes" id="UP000273675">
    <property type="component" value="Unassembled WGS sequence"/>
</dbReference>
<reference evidence="1 2" key="1">
    <citation type="submission" date="2018-10" db="EMBL/GenBank/DDBJ databases">
        <title>Genomic Encyclopedia of Type Strains, Phase IV (KMG-IV): sequencing the most valuable type-strain genomes for metagenomic binning, comparative biology and taxonomic classification.</title>
        <authorList>
            <person name="Goeker M."/>
        </authorList>
    </citation>
    <scope>NUCLEOTIDE SEQUENCE [LARGE SCALE GENOMIC DNA]</scope>
    <source>
        <strain evidence="1 2">DSM 4734</strain>
    </source>
</reference>
<dbReference type="OrthoDB" id="5740990at2"/>
<organism evidence="1 2">
    <name type="scientific">Maricaulis maris</name>
    <dbReference type="NCBI Taxonomy" id="74318"/>
    <lineage>
        <taxon>Bacteria</taxon>
        <taxon>Pseudomonadati</taxon>
        <taxon>Pseudomonadota</taxon>
        <taxon>Alphaproteobacteria</taxon>
        <taxon>Maricaulales</taxon>
        <taxon>Maricaulaceae</taxon>
        <taxon>Maricaulis</taxon>
    </lineage>
</organism>
<dbReference type="RefSeq" id="WP_075190181.1">
    <property type="nucleotide sequence ID" value="NZ_RBIM01000004.1"/>
</dbReference>
<protein>
    <recommendedName>
        <fullName evidence="3">Ribosomal protein S1</fullName>
    </recommendedName>
</protein>
<evidence type="ECO:0008006" key="3">
    <source>
        <dbReference type="Google" id="ProtNLM"/>
    </source>
</evidence>
<evidence type="ECO:0000313" key="2">
    <source>
        <dbReference type="Proteomes" id="UP000273675"/>
    </source>
</evidence>
<name>A0A495D4D2_9PROT</name>
<comment type="caution">
    <text evidence="1">The sequence shown here is derived from an EMBL/GenBank/DDBJ whole genome shotgun (WGS) entry which is preliminary data.</text>
</comment>
<evidence type="ECO:0000313" key="1">
    <source>
        <dbReference type="EMBL" id="RKQ96731.1"/>
    </source>
</evidence>
<sequence>MKVKIDIDCTPEEARTFLGLPDVSRINEAMVDEVVRRTEANLESMEPEALMRQWSAVGGQMTNQFMDMMRQAGGVPGGGKDR</sequence>
<proteinExistence type="predicted"/>
<dbReference type="InterPro" id="IPR045502">
    <property type="entry name" value="DUF6489"/>
</dbReference>
<dbReference type="Pfam" id="PF20099">
    <property type="entry name" value="DUF6489"/>
    <property type="match status" value="1"/>
</dbReference>
<dbReference type="EMBL" id="RBIM01000004">
    <property type="protein sequence ID" value="RKQ96731.1"/>
    <property type="molecule type" value="Genomic_DNA"/>
</dbReference>
<dbReference type="AlphaFoldDB" id="A0A495D4D2"/>